<keyword evidence="3" id="KW-1185">Reference proteome</keyword>
<evidence type="ECO:0000256" key="1">
    <source>
        <dbReference type="SAM" id="MobiDB-lite"/>
    </source>
</evidence>
<evidence type="ECO:0000313" key="2">
    <source>
        <dbReference type="EMBL" id="SFN76332.1"/>
    </source>
</evidence>
<feature type="compositionally biased region" description="Low complexity" evidence="1">
    <location>
        <begin position="155"/>
        <end position="176"/>
    </location>
</feature>
<protein>
    <recommendedName>
        <fullName evidence="4">Tetratricopeptide repeat-containing protein</fullName>
    </recommendedName>
</protein>
<dbReference type="SUPFAM" id="SSF48452">
    <property type="entry name" value="TPR-like"/>
    <property type="match status" value="1"/>
</dbReference>
<feature type="compositionally biased region" description="Basic and acidic residues" evidence="1">
    <location>
        <begin position="184"/>
        <end position="198"/>
    </location>
</feature>
<feature type="region of interest" description="Disordered" evidence="1">
    <location>
        <begin position="153"/>
        <end position="259"/>
    </location>
</feature>
<feature type="compositionally biased region" description="Basic and acidic residues" evidence="1">
    <location>
        <begin position="223"/>
        <end position="259"/>
    </location>
</feature>
<organism evidence="2 3">
    <name type="scientific">Mycetocola miduiensis</name>
    <dbReference type="NCBI Taxonomy" id="995034"/>
    <lineage>
        <taxon>Bacteria</taxon>
        <taxon>Bacillati</taxon>
        <taxon>Actinomycetota</taxon>
        <taxon>Actinomycetes</taxon>
        <taxon>Micrococcales</taxon>
        <taxon>Microbacteriaceae</taxon>
        <taxon>Mycetocola</taxon>
    </lineage>
</organism>
<evidence type="ECO:0008006" key="4">
    <source>
        <dbReference type="Google" id="ProtNLM"/>
    </source>
</evidence>
<dbReference type="STRING" id="995034.SAMN05216219_2004"/>
<evidence type="ECO:0000313" key="3">
    <source>
        <dbReference type="Proteomes" id="UP000198867"/>
    </source>
</evidence>
<proteinExistence type="predicted"/>
<dbReference type="OrthoDB" id="3712155at2"/>
<dbReference type="AlphaFoldDB" id="A0A1I5BNU1"/>
<gene>
    <name evidence="2" type="ORF">SAMN05216219_2004</name>
</gene>
<dbReference type="InterPro" id="IPR011990">
    <property type="entry name" value="TPR-like_helical_dom_sf"/>
</dbReference>
<reference evidence="3" key="1">
    <citation type="submission" date="2016-10" db="EMBL/GenBank/DDBJ databases">
        <authorList>
            <person name="Varghese N."/>
            <person name="Submissions S."/>
        </authorList>
    </citation>
    <scope>NUCLEOTIDE SEQUENCE [LARGE SCALE GENOMIC DNA]</scope>
    <source>
        <strain evidence="3">CGMCC 1.11101</strain>
    </source>
</reference>
<accession>A0A1I5BNU1</accession>
<dbReference type="RefSeq" id="WP_143095049.1">
    <property type="nucleotide sequence ID" value="NZ_FOVM01000005.1"/>
</dbReference>
<dbReference type="EMBL" id="FOVM01000005">
    <property type="protein sequence ID" value="SFN76332.1"/>
    <property type="molecule type" value="Genomic_DNA"/>
</dbReference>
<sequence length="259" mass="28869">MLLKATSSAKQTRRRMILFSFPVVLLALFVAWKLISMPLLAQRGIDAYEQGNFDRSIEASDSLMFLNVAEPWIPYFNRGTAQAAGQAYSDATDDLAEALGRAPQERRCEVRVNLALAWEMQGDSYFDAGYFAGAIKLYETAKAVLDAGADEGCFEQQPPEEQQQNQQEQPTPQQPEDGTAERLQQADERVTEKLRQSEQQDAPEQAGPDAGQPEEQGDGGGGKVDDLQERGDQAEQEKQDQDSSQRGEDRNSDYVEKPW</sequence>
<dbReference type="Gene3D" id="1.25.40.10">
    <property type="entry name" value="Tetratricopeptide repeat domain"/>
    <property type="match status" value="1"/>
</dbReference>
<dbReference type="Proteomes" id="UP000198867">
    <property type="component" value="Unassembled WGS sequence"/>
</dbReference>
<name>A0A1I5BNU1_9MICO</name>